<organism evidence="2 3">
    <name type="scientific">Acidovorax facilis</name>
    <dbReference type="NCBI Taxonomy" id="12917"/>
    <lineage>
        <taxon>Bacteria</taxon>
        <taxon>Pseudomonadati</taxon>
        <taxon>Pseudomonadota</taxon>
        <taxon>Betaproteobacteria</taxon>
        <taxon>Burkholderiales</taxon>
        <taxon>Comamonadaceae</taxon>
        <taxon>Acidovorax</taxon>
    </lineage>
</organism>
<name>A0ABV8DAU1_9BURK</name>
<evidence type="ECO:0000313" key="2">
    <source>
        <dbReference type="EMBL" id="MFC3935579.1"/>
    </source>
</evidence>
<reference evidence="3" key="1">
    <citation type="journal article" date="2019" name="Int. J. Syst. Evol. Microbiol.">
        <title>The Global Catalogue of Microorganisms (GCM) 10K type strain sequencing project: providing services to taxonomists for standard genome sequencing and annotation.</title>
        <authorList>
            <consortium name="The Broad Institute Genomics Platform"/>
            <consortium name="The Broad Institute Genome Sequencing Center for Infectious Disease"/>
            <person name="Wu L."/>
            <person name="Ma J."/>
        </authorList>
    </citation>
    <scope>NUCLEOTIDE SEQUENCE [LARGE SCALE GENOMIC DNA]</scope>
    <source>
        <strain evidence="3">CCUG 2113</strain>
    </source>
</reference>
<gene>
    <name evidence="2" type="ORF">ACFOW3_13230</name>
</gene>
<sequence>MRRGLYFVLMVVLVLRGLTGTAMAAGVLQPLLPASAPHAQEHSHLVAAEAAYATSQEHTTDQAAQAMAAEMQEGDHAIAHHDDHAVHAAAASACDGELVGCAAHDHHSAACSACEICHSAMHDAAPAASCALRRPGTALPTASARFDSAPPALTIKPPIA</sequence>
<keyword evidence="1" id="KW-0732">Signal</keyword>
<proteinExistence type="predicted"/>
<evidence type="ECO:0000313" key="3">
    <source>
        <dbReference type="Proteomes" id="UP001595693"/>
    </source>
</evidence>
<comment type="caution">
    <text evidence="2">The sequence shown here is derived from an EMBL/GenBank/DDBJ whole genome shotgun (WGS) entry which is preliminary data.</text>
</comment>
<dbReference type="Proteomes" id="UP001595693">
    <property type="component" value="Unassembled WGS sequence"/>
</dbReference>
<evidence type="ECO:0000256" key="1">
    <source>
        <dbReference type="SAM" id="SignalP"/>
    </source>
</evidence>
<protein>
    <submittedName>
        <fullName evidence="2">Uncharacterized protein</fullName>
    </submittedName>
</protein>
<feature type="signal peptide" evidence="1">
    <location>
        <begin position="1"/>
        <end position="24"/>
    </location>
</feature>
<feature type="chain" id="PRO_5045495395" evidence="1">
    <location>
        <begin position="25"/>
        <end position="160"/>
    </location>
</feature>
<dbReference type="RefSeq" id="WP_055400129.1">
    <property type="nucleotide sequence ID" value="NZ_JAMXAX010000209.1"/>
</dbReference>
<dbReference type="EMBL" id="JBHSAJ010000037">
    <property type="protein sequence ID" value="MFC3935579.1"/>
    <property type="molecule type" value="Genomic_DNA"/>
</dbReference>
<keyword evidence="3" id="KW-1185">Reference proteome</keyword>
<accession>A0ABV8DAU1</accession>